<feature type="transmembrane region" description="Helical" evidence="1">
    <location>
        <begin position="39"/>
        <end position="58"/>
    </location>
</feature>
<sequence>MRNGKLLAGLYLVAFPVTVVGLVALLASQLAGQNLLPGVAVGLFVGGSLVIAGLSYALRAAVPAGSVKAGKDARVVAWNRLALGRELPGAWRAVRG</sequence>
<name>A0A7X6A1D8_9ACTN</name>
<keyword evidence="1" id="KW-0812">Transmembrane</keyword>
<proteinExistence type="predicted"/>
<protein>
    <submittedName>
        <fullName evidence="2">Uncharacterized protein</fullName>
    </submittedName>
</protein>
<dbReference type="EMBL" id="JAASRO010000001">
    <property type="protein sequence ID" value="NIK57079.1"/>
    <property type="molecule type" value="Genomic_DNA"/>
</dbReference>
<reference evidence="2 3" key="1">
    <citation type="submission" date="2020-03" db="EMBL/GenBank/DDBJ databases">
        <title>Sequencing the genomes of 1000 actinobacteria strains.</title>
        <authorList>
            <person name="Klenk H.-P."/>
        </authorList>
    </citation>
    <scope>NUCLEOTIDE SEQUENCE [LARGE SCALE GENOMIC DNA]</scope>
    <source>
        <strain evidence="2 3">DSM 45490</strain>
    </source>
</reference>
<gene>
    <name evidence="2" type="ORF">BJY22_002796</name>
</gene>
<feature type="transmembrane region" description="Helical" evidence="1">
    <location>
        <begin position="7"/>
        <end position="27"/>
    </location>
</feature>
<accession>A0A7X6A1D8</accession>
<organism evidence="2 3">
    <name type="scientific">Kribbella shirazensis</name>
    <dbReference type="NCBI Taxonomy" id="1105143"/>
    <lineage>
        <taxon>Bacteria</taxon>
        <taxon>Bacillati</taxon>
        <taxon>Actinomycetota</taxon>
        <taxon>Actinomycetes</taxon>
        <taxon>Propionibacteriales</taxon>
        <taxon>Kribbellaceae</taxon>
        <taxon>Kribbella</taxon>
    </lineage>
</organism>
<dbReference type="RefSeq" id="WP_167206914.1">
    <property type="nucleotide sequence ID" value="NZ_JAASRO010000001.1"/>
</dbReference>
<keyword evidence="1" id="KW-1133">Transmembrane helix</keyword>
<evidence type="ECO:0000256" key="1">
    <source>
        <dbReference type="SAM" id="Phobius"/>
    </source>
</evidence>
<evidence type="ECO:0000313" key="2">
    <source>
        <dbReference type="EMBL" id="NIK57079.1"/>
    </source>
</evidence>
<comment type="caution">
    <text evidence="2">The sequence shown here is derived from an EMBL/GenBank/DDBJ whole genome shotgun (WGS) entry which is preliminary data.</text>
</comment>
<dbReference type="Proteomes" id="UP000555407">
    <property type="component" value="Unassembled WGS sequence"/>
</dbReference>
<keyword evidence="3" id="KW-1185">Reference proteome</keyword>
<keyword evidence="1" id="KW-0472">Membrane</keyword>
<evidence type="ECO:0000313" key="3">
    <source>
        <dbReference type="Proteomes" id="UP000555407"/>
    </source>
</evidence>
<dbReference type="AlphaFoldDB" id="A0A7X6A1D8"/>